<evidence type="ECO:0000256" key="5">
    <source>
        <dbReference type="ARBA" id="ARBA00023014"/>
    </source>
</evidence>
<protein>
    <submittedName>
        <fullName evidence="7">Isoquinoline 1-oxidoreductase, alpha subunit</fullName>
    </submittedName>
</protein>
<evidence type="ECO:0000256" key="1">
    <source>
        <dbReference type="ARBA" id="ARBA00022714"/>
    </source>
</evidence>
<dbReference type="RefSeq" id="WP_090223668.1">
    <property type="nucleotide sequence ID" value="NZ_DALYZG010000013.1"/>
</dbReference>
<evidence type="ECO:0000256" key="4">
    <source>
        <dbReference type="ARBA" id="ARBA00023004"/>
    </source>
</evidence>
<dbReference type="PROSITE" id="PS00197">
    <property type="entry name" value="2FE2S_FER_1"/>
    <property type="match status" value="1"/>
</dbReference>
<dbReference type="GO" id="GO:0046872">
    <property type="term" value="F:metal ion binding"/>
    <property type="evidence" value="ECO:0007669"/>
    <property type="project" value="UniProtKB-KW"/>
</dbReference>
<dbReference type="EMBL" id="FNNU01000001">
    <property type="protein sequence ID" value="SDW08223.1"/>
    <property type="molecule type" value="Genomic_DNA"/>
</dbReference>
<dbReference type="InterPro" id="IPR036010">
    <property type="entry name" value="2Fe-2S_ferredoxin-like_sf"/>
</dbReference>
<dbReference type="STRING" id="1007099.SAMN05216287_0094"/>
<keyword evidence="1" id="KW-0001">2Fe-2S</keyword>
<dbReference type="Proteomes" id="UP000243778">
    <property type="component" value="Unassembled WGS sequence"/>
</dbReference>
<dbReference type="Gene3D" id="1.10.150.120">
    <property type="entry name" value="[2Fe-2S]-binding domain"/>
    <property type="match status" value="1"/>
</dbReference>
<dbReference type="SUPFAM" id="SSF54292">
    <property type="entry name" value="2Fe-2S ferredoxin-like"/>
    <property type="match status" value="1"/>
</dbReference>
<dbReference type="InterPro" id="IPR001041">
    <property type="entry name" value="2Fe-2S_ferredoxin-type"/>
</dbReference>
<dbReference type="CDD" id="cd00207">
    <property type="entry name" value="fer2"/>
    <property type="match status" value="1"/>
</dbReference>
<sequence length="160" mass="16595">MELRINQKTYQVDAEADTPLLWVIRDDLGLTGTKYGCGLAQCGACSVLVDGNVVRSCVTPVAGVVGREVTTIEAIEADEVGKRVVAVWVEHQVAQCGYCQSGQVVAATALLKNNPKPDDGQIAAAMVNLCRCGTYNAIQAAVHDLAANLATPAAPAGGNA</sequence>
<feature type="domain" description="2Fe-2S ferredoxin-type" evidence="6">
    <location>
        <begin position="1"/>
        <end position="75"/>
    </location>
</feature>
<gene>
    <name evidence="7" type="ORF">SAMN05216287_0094</name>
</gene>
<dbReference type="PANTHER" id="PTHR44379:SF2">
    <property type="entry name" value="BLR6218 PROTEIN"/>
    <property type="match status" value="1"/>
</dbReference>
<keyword evidence="3" id="KW-0560">Oxidoreductase</keyword>
<dbReference type="AlphaFoldDB" id="A0A1H2QLY8"/>
<dbReference type="GO" id="GO:0051537">
    <property type="term" value="F:2 iron, 2 sulfur cluster binding"/>
    <property type="evidence" value="ECO:0007669"/>
    <property type="project" value="UniProtKB-KW"/>
</dbReference>
<keyword evidence="2" id="KW-0479">Metal-binding</keyword>
<reference evidence="8" key="1">
    <citation type="submission" date="2016-10" db="EMBL/GenBank/DDBJ databases">
        <authorList>
            <person name="Varghese N."/>
            <person name="Submissions S."/>
        </authorList>
    </citation>
    <scope>NUCLEOTIDE SEQUENCE [LARGE SCALE GENOMIC DNA]</scope>
    <source>
        <strain evidence="8">NRRL B-59562</strain>
    </source>
</reference>
<evidence type="ECO:0000313" key="8">
    <source>
        <dbReference type="Proteomes" id="UP000243778"/>
    </source>
</evidence>
<dbReference type="InterPro" id="IPR002888">
    <property type="entry name" value="2Fe-2S-bd"/>
</dbReference>
<evidence type="ECO:0000313" key="7">
    <source>
        <dbReference type="EMBL" id="SDW08223.1"/>
    </source>
</evidence>
<proteinExistence type="predicted"/>
<organism evidence="7 8">
    <name type="scientific">Pseudomonas kuykendallii</name>
    <dbReference type="NCBI Taxonomy" id="1007099"/>
    <lineage>
        <taxon>Bacteria</taxon>
        <taxon>Pseudomonadati</taxon>
        <taxon>Pseudomonadota</taxon>
        <taxon>Gammaproteobacteria</taxon>
        <taxon>Pseudomonadales</taxon>
        <taxon>Pseudomonadaceae</taxon>
        <taxon>Pseudomonas</taxon>
    </lineage>
</organism>
<keyword evidence="5" id="KW-0411">Iron-sulfur</keyword>
<dbReference type="PROSITE" id="PS51085">
    <property type="entry name" value="2FE2S_FER_2"/>
    <property type="match status" value="1"/>
</dbReference>
<keyword evidence="8" id="KW-1185">Reference proteome</keyword>
<dbReference type="Pfam" id="PF00111">
    <property type="entry name" value="Fer2"/>
    <property type="match status" value="1"/>
</dbReference>
<dbReference type="Pfam" id="PF01799">
    <property type="entry name" value="Fer2_2"/>
    <property type="match status" value="1"/>
</dbReference>
<keyword evidence="4" id="KW-0408">Iron</keyword>
<dbReference type="InterPro" id="IPR051452">
    <property type="entry name" value="Diverse_Oxidoreductases"/>
</dbReference>
<evidence type="ECO:0000259" key="6">
    <source>
        <dbReference type="PROSITE" id="PS51085"/>
    </source>
</evidence>
<dbReference type="OrthoDB" id="9775084at2"/>
<dbReference type="InterPro" id="IPR006058">
    <property type="entry name" value="2Fe2S_fd_BS"/>
</dbReference>
<dbReference type="Gene3D" id="3.10.20.30">
    <property type="match status" value="1"/>
</dbReference>
<dbReference type="InterPro" id="IPR036884">
    <property type="entry name" value="2Fe-2S-bd_dom_sf"/>
</dbReference>
<accession>A0A1H2QLY8</accession>
<dbReference type="InterPro" id="IPR012675">
    <property type="entry name" value="Beta-grasp_dom_sf"/>
</dbReference>
<evidence type="ECO:0000256" key="2">
    <source>
        <dbReference type="ARBA" id="ARBA00022723"/>
    </source>
</evidence>
<dbReference type="SUPFAM" id="SSF47741">
    <property type="entry name" value="CO dehydrogenase ISP C-domain like"/>
    <property type="match status" value="1"/>
</dbReference>
<dbReference type="PANTHER" id="PTHR44379">
    <property type="entry name" value="OXIDOREDUCTASE WITH IRON-SULFUR SUBUNIT"/>
    <property type="match status" value="1"/>
</dbReference>
<evidence type="ECO:0000256" key="3">
    <source>
        <dbReference type="ARBA" id="ARBA00023002"/>
    </source>
</evidence>
<dbReference type="GO" id="GO:0016491">
    <property type="term" value="F:oxidoreductase activity"/>
    <property type="evidence" value="ECO:0007669"/>
    <property type="project" value="UniProtKB-KW"/>
</dbReference>
<name>A0A1H2QLY8_9PSED</name>